<reference evidence="2" key="2">
    <citation type="submission" date="2023-01" db="EMBL/GenBank/DDBJ databases">
        <title>Draft genome sequence of Algimonas porphyrae strain NBRC 108216.</title>
        <authorList>
            <person name="Sun Q."/>
            <person name="Mori K."/>
        </authorList>
    </citation>
    <scope>NUCLEOTIDE SEQUENCE</scope>
    <source>
        <strain evidence="2">NBRC 108216</strain>
    </source>
</reference>
<evidence type="ECO:0000313" key="2">
    <source>
        <dbReference type="EMBL" id="GLQ22067.1"/>
    </source>
</evidence>
<reference evidence="2" key="1">
    <citation type="journal article" date="2014" name="Int. J. Syst. Evol. Microbiol.">
        <title>Complete genome of a new Firmicutes species belonging to the dominant human colonic microbiota ('Ruminococcus bicirculans') reveals two chromosomes and a selective capacity to utilize plant glucans.</title>
        <authorList>
            <consortium name="NISC Comparative Sequencing Program"/>
            <person name="Wegmann U."/>
            <person name="Louis P."/>
            <person name="Goesmann A."/>
            <person name="Henrissat B."/>
            <person name="Duncan S.H."/>
            <person name="Flint H.J."/>
        </authorList>
    </citation>
    <scope>NUCLEOTIDE SEQUENCE</scope>
    <source>
        <strain evidence="2">NBRC 108216</strain>
    </source>
</reference>
<evidence type="ECO:0000313" key="3">
    <source>
        <dbReference type="Proteomes" id="UP001161390"/>
    </source>
</evidence>
<accession>A0ABQ5V520</accession>
<protein>
    <submittedName>
        <fullName evidence="2">Uncharacterized protein</fullName>
    </submittedName>
</protein>
<sequence length="199" mass="23046">MTSDFDKQQWQTEQAARDAGLEKQREKERKARKRSARNAKRKLERLQRTLSETGEITDFESEFSDSVSERLDQFGSAFHDCEKGRPGDALSFAQKRVVASMNRKVKDLRARRDADGDDVDGNDADRLERPSRTSFKPRSSFKTKGRTFKPRVRQLDETFETSEMQPDATRPEPFIPERDEHSVRPPVGRPFLRVVRNGD</sequence>
<comment type="caution">
    <text evidence="2">The sequence shown here is derived from an EMBL/GenBank/DDBJ whole genome shotgun (WGS) entry which is preliminary data.</text>
</comment>
<keyword evidence="3" id="KW-1185">Reference proteome</keyword>
<organism evidence="2 3">
    <name type="scientific">Algimonas porphyrae</name>
    <dbReference type="NCBI Taxonomy" id="1128113"/>
    <lineage>
        <taxon>Bacteria</taxon>
        <taxon>Pseudomonadati</taxon>
        <taxon>Pseudomonadota</taxon>
        <taxon>Alphaproteobacteria</taxon>
        <taxon>Maricaulales</taxon>
        <taxon>Robiginitomaculaceae</taxon>
        <taxon>Algimonas</taxon>
    </lineage>
</organism>
<gene>
    <name evidence="2" type="ORF">GCM10007854_30220</name>
</gene>
<feature type="region of interest" description="Disordered" evidence="1">
    <location>
        <begin position="101"/>
        <end position="186"/>
    </location>
</feature>
<feature type="compositionally biased region" description="Basic residues" evidence="1">
    <location>
        <begin position="139"/>
        <end position="152"/>
    </location>
</feature>
<feature type="compositionally biased region" description="Basic residues" evidence="1">
    <location>
        <begin position="30"/>
        <end position="43"/>
    </location>
</feature>
<evidence type="ECO:0000256" key="1">
    <source>
        <dbReference type="SAM" id="MobiDB-lite"/>
    </source>
</evidence>
<dbReference type="RefSeq" id="WP_284374295.1">
    <property type="nucleotide sequence ID" value="NZ_BSNJ01000009.1"/>
</dbReference>
<dbReference type="Proteomes" id="UP001161390">
    <property type="component" value="Unassembled WGS sequence"/>
</dbReference>
<proteinExistence type="predicted"/>
<feature type="compositionally biased region" description="Basic and acidic residues" evidence="1">
    <location>
        <begin position="104"/>
        <end position="114"/>
    </location>
</feature>
<dbReference type="EMBL" id="BSNJ01000009">
    <property type="protein sequence ID" value="GLQ22067.1"/>
    <property type="molecule type" value="Genomic_DNA"/>
</dbReference>
<feature type="region of interest" description="Disordered" evidence="1">
    <location>
        <begin position="1"/>
        <end position="63"/>
    </location>
</feature>
<feature type="compositionally biased region" description="Basic and acidic residues" evidence="1">
    <location>
        <begin position="15"/>
        <end position="29"/>
    </location>
</feature>
<name>A0ABQ5V520_9PROT</name>